<comment type="function">
    <text evidence="5">Positively regulates a late step in synaptic vesicle exocytosis.</text>
</comment>
<sequence length="60" mass="7460">MDPELEEALREAEQRRQEKHRKMEEERENMRQGIRDKVYKHRSLHFALSHSSFIRVLERI</sequence>
<evidence type="ECO:0000313" key="8">
    <source>
        <dbReference type="Proteomes" id="UP000784294"/>
    </source>
</evidence>
<dbReference type="GO" id="GO:0046928">
    <property type="term" value="P:regulation of neurotransmitter secretion"/>
    <property type="evidence" value="ECO:0007669"/>
    <property type="project" value="TreeGrafter"/>
</dbReference>
<feature type="compositionally biased region" description="Basic and acidic residues" evidence="6">
    <location>
        <begin position="7"/>
        <end position="33"/>
    </location>
</feature>
<dbReference type="GO" id="GO:0031201">
    <property type="term" value="C:SNARE complex"/>
    <property type="evidence" value="ECO:0007669"/>
    <property type="project" value="TreeGrafter"/>
</dbReference>
<dbReference type="PANTHER" id="PTHR16705:SF4">
    <property type="entry name" value="COMPLEXIN"/>
    <property type="match status" value="1"/>
</dbReference>
<dbReference type="AlphaFoldDB" id="A0A448WKE0"/>
<dbReference type="Pfam" id="PF05835">
    <property type="entry name" value="Synaphin"/>
    <property type="match status" value="1"/>
</dbReference>
<evidence type="ECO:0000256" key="1">
    <source>
        <dbReference type="ARBA" id="ARBA00005396"/>
    </source>
</evidence>
<evidence type="ECO:0000256" key="5">
    <source>
        <dbReference type="ARBA" id="ARBA00037297"/>
    </source>
</evidence>
<dbReference type="GO" id="GO:0016079">
    <property type="term" value="P:synaptic vesicle exocytosis"/>
    <property type="evidence" value="ECO:0007669"/>
    <property type="project" value="TreeGrafter"/>
</dbReference>
<dbReference type="OrthoDB" id="6229630at2759"/>
<keyword evidence="2" id="KW-0813">Transport</keyword>
<feature type="region of interest" description="Disordered" evidence="6">
    <location>
        <begin position="1"/>
        <end position="33"/>
    </location>
</feature>
<dbReference type="InterPro" id="IPR008849">
    <property type="entry name" value="Synaphin"/>
</dbReference>
<keyword evidence="8" id="KW-1185">Reference proteome</keyword>
<keyword evidence="4" id="KW-0532">Neurotransmitter transport</keyword>
<dbReference type="GO" id="GO:0043195">
    <property type="term" value="C:terminal bouton"/>
    <property type="evidence" value="ECO:0007669"/>
    <property type="project" value="TreeGrafter"/>
</dbReference>
<dbReference type="Gene3D" id="1.20.5.580">
    <property type="entry name" value="Single Helix bin"/>
    <property type="match status" value="1"/>
</dbReference>
<proteinExistence type="inferred from homology"/>
<name>A0A448WKE0_9PLAT</name>
<dbReference type="Proteomes" id="UP000784294">
    <property type="component" value="Unassembled WGS sequence"/>
</dbReference>
<reference evidence="7" key="1">
    <citation type="submission" date="2018-11" db="EMBL/GenBank/DDBJ databases">
        <authorList>
            <consortium name="Pathogen Informatics"/>
        </authorList>
    </citation>
    <scope>NUCLEOTIDE SEQUENCE</scope>
</reference>
<evidence type="ECO:0000256" key="3">
    <source>
        <dbReference type="ARBA" id="ARBA00022483"/>
    </source>
</evidence>
<evidence type="ECO:0000256" key="2">
    <source>
        <dbReference type="ARBA" id="ARBA00022448"/>
    </source>
</evidence>
<dbReference type="SUPFAM" id="SSF58038">
    <property type="entry name" value="SNARE fusion complex"/>
    <property type="match status" value="1"/>
</dbReference>
<accession>A0A448WKE0</accession>
<dbReference type="GO" id="GO:0019905">
    <property type="term" value="F:syntaxin binding"/>
    <property type="evidence" value="ECO:0007669"/>
    <property type="project" value="InterPro"/>
</dbReference>
<comment type="similarity">
    <text evidence="1">Belongs to the complexin/synaphin family.</text>
</comment>
<gene>
    <name evidence="7" type="ORF">PXEA_LOCUS7163</name>
</gene>
<organism evidence="7 8">
    <name type="scientific">Protopolystoma xenopodis</name>
    <dbReference type="NCBI Taxonomy" id="117903"/>
    <lineage>
        <taxon>Eukaryota</taxon>
        <taxon>Metazoa</taxon>
        <taxon>Spiralia</taxon>
        <taxon>Lophotrochozoa</taxon>
        <taxon>Platyhelminthes</taxon>
        <taxon>Monogenea</taxon>
        <taxon>Polyopisthocotylea</taxon>
        <taxon>Polystomatidea</taxon>
        <taxon>Polystomatidae</taxon>
        <taxon>Protopolystoma</taxon>
    </lineage>
</organism>
<protein>
    <submittedName>
        <fullName evidence="7">Uncharacterized protein</fullName>
    </submittedName>
</protein>
<evidence type="ECO:0000256" key="4">
    <source>
        <dbReference type="ARBA" id="ARBA00022775"/>
    </source>
</evidence>
<evidence type="ECO:0000256" key="6">
    <source>
        <dbReference type="SAM" id="MobiDB-lite"/>
    </source>
</evidence>
<comment type="caution">
    <text evidence="7">The sequence shown here is derived from an EMBL/GenBank/DDBJ whole genome shotgun (WGS) entry which is preliminary data.</text>
</comment>
<dbReference type="PANTHER" id="PTHR16705">
    <property type="entry name" value="COMPLEXIN"/>
    <property type="match status" value="1"/>
</dbReference>
<evidence type="ECO:0000313" key="7">
    <source>
        <dbReference type="EMBL" id="VEL13723.1"/>
    </source>
</evidence>
<keyword evidence="3" id="KW-0268">Exocytosis</keyword>
<dbReference type="EMBL" id="CAAALY010018707">
    <property type="protein sequence ID" value="VEL13723.1"/>
    <property type="molecule type" value="Genomic_DNA"/>
</dbReference>